<dbReference type="AlphaFoldDB" id="A0A7I8JYC0"/>
<proteinExistence type="predicted"/>
<keyword evidence="1" id="KW-0472">Membrane</keyword>
<sequence>MVPLLPTLIMVILFADVGVTFVLYVPIVGTSPAPSHVLTPTFHMTLTPTKYDALHYVNGTDASTSASLTPGIHARYTSSTLGIHALLVSSSSFTNVFTKSLFNISYDVMCTKLDMFDLYVPT</sequence>
<reference evidence="2" key="1">
    <citation type="submission" date="2020-02" db="EMBL/GenBank/DDBJ databases">
        <authorList>
            <person name="Scholz U."/>
            <person name="Mascher M."/>
            <person name="Fiebig A."/>
        </authorList>
    </citation>
    <scope>NUCLEOTIDE SEQUENCE</scope>
</reference>
<keyword evidence="1" id="KW-0812">Transmembrane</keyword>
<organism evidence="2 3">
    <name type="scientific">Spirodela intermedia</name>
    <name type="common">Intermediate duckweed</name>
    <dbReference type="NCBI Taxonomy" id="51605"/>
    <lineage>
        <taxon>Eukaryota</taxon>
        <taxon>Viridiplantae</taxon>
        <taxon>Streptophyta</taxon>
        <taxon>Embryophyta</taxon>
        <taxon>Tracheophyta</taxon>
        <taxon>Spermatophyta</taxon>
        <taxon>Magnoliopsida</taxon>
        <taxon>Liliopsida</taxon>
        <taxon>Araceae</taxon>
        <taxon>Lemnoideae</taxon>
        <taxon>Spirodela</taxon>
    </lineage>
</organism>
<dbReference type="EMBL" id="LR746264">
    <property type="protein sequence ID" value="CAA7387974.1"/>
    <property type="molecule type" value="Genomic_DNA"/>
</dbReference>
<evidence type="ECO:0000313" key="2">
    <source>
        <dbReference type="EMBL" id="CAA7387974.1"/>
    </source>
</evidence>
<keyword evidence="1" id="KW-1133">Transmembrane helix</keyword>
<keyword evidence="3" id="KW-1185">Reference proteome</keyword>
<evidence type="ECO:0000313" key="3">
    <source>
        <dbReference type="Proteomes" id="UP000663760"/>
    </source>
</evidence>
<evidence type="ECO:0000256" key="1">
    <source>
        <dbReference type="SAM" id="Phobius"/>
    </source>
</evidence>
<dbReference type="Proteomes" id="UP000663760">
    <property type="component" value="Chromosome 1"/>
</dbReference>
<feature type="transmembrane region" description="Helical" evidence="1">
    <location>
        <begin position="6"/>
        <end position="25"/>
    </location>
</feature>
<protein>
    <submittedName>
        <fullName evidence="2">Uncharacterized protein</fullName>
    </submittedName>
</protein>
<name>A0A7I8JYC0_SPIIN</name>
<gene>
    <name evidence="2" type="ORF">SI8410_01000303</name>
</gene>
<accession>A0A7I8JYC0</accession>